<comment type="caution">
    <text evidence="1">The sequence shown here is derived from an EMBL/GenBank/DDBJ whole genome shotgun (WGS) entry which is preliminary data.</text>
</comment>
<gene>
    <name evidence="1" type="ORF">DSM00_1095</name>
</gene>
<keyword evidence="2" id="KW-1185">Reference proteome</keyword>
<reference evidence="1 2" key="1">
    <citation type="submission" date="2018-07" db="EMBL/GenBank/DDBJ databases">
        <title>Leeuwenhoekiella genomics.</title>
        <authorList>
            <person name="Tahon G."/>
            <person name="Willems A."/>
        </authorList>
    </citation>
    <scope>NUCLEOTIDE SEQUENCE [LARGE SCALE GENOMIC DNA]</scope>
    <source>
        <strain evidence="1 2">LMG 22550</strain>
    </source>
</reference>
<dbReference type="Proteomes" id="UP000289238">
    <property type="component" value="Unassembled WGS sequence"/>
</dbReference>
<accession>A0A4Q0PAD3</accession>
<evidence type="ECO:0000313" key="2">
    <source>
        <dbReference type="Proteomes" id="UP000289238"/>
    </source>
</evidence>
<proteinExistence type="predicted"/>
<name>A0A4Q0PAD3_9FLAO</name>
<evidence type="ECO:0008006" key="3">
    <source>
        <dbReference type="Google" id="ProtNLM"/>
    </source>
</evidence>
<dbReference type="RefSeq" id="WP_206633788.1">
    <property type="nucleotide sequence ID" value="NZ_QOVM01000002.1"/>
</dbReference>
<dbReference type="Pfam" id="PF13376">
    <property type="entry name" value="OmdA"/>
    <property type="match status" value="1"/>
</dbReference>
<organism evidence="1 2">
    <name type="scientific">Leeuwenhoekiella aequorea</name>
    <dbReference type="NCBI Taxonomy" id="283736"/>
    <lineage>
        <taxon>Bacteria</taxon>
        <taxon>Pseudomonadati</taxon>
        <taxon>Bacteroidota</taxon>
        <taxon>Flavobacteriia</taxon>
        <taxon>Flavobacteriales</taxon>
        <taxon>Flavobacteriaceae</taxon>
        <taxon>Leeuwenhoekiella</taxon>
    </lineage>
</organism>
<protein>
    <recommendedName>
        <fullName evidence="3">YdhG-like domain-containing protein</fullName>
    </recommendedName>
</protein>
<sequence>MIINYNFSSSYIEQAMNPKVSSYIDDSHFRSALMLLRTLLLDCGLVENYKWKLPCFTYKSKNLILLSATNYKCTVHILNGWLSPNAPGLLLPPRKNSQRSRVMKFSTDQEVLISSEIIRYYVLESIEIARVGVNANINSISEIVTSELKQVFSLDYLFEKAFYKLSLDQQKTYLNYFSGAKRAKTRLSRIELYKSRIVNGFGFNECICGFSKISPRCDGSHKLLN</sequence>
<dbReference type="EMBL" id="QOVM01000002">
    <property type="protein sequence ID" value="RXG23481.1"/>
    <property type="molecule type" value="Genomic_DNA"/>
</dbReference>
<dbReference type="SUPFAM" id="SSF159888">
    <property type="entry name" value="YdhG-like"/>
    <property type="match status" value="1"/>
</dbReference>
<dbReference type="AlphaFoldDB" id="A0A4Q0PAD3"/>
<evidence type="ECO:0000313" key="1">
    <source>
        <dbReference type="EMBL" id="RXG23481.1"/>
    </source>
</evidence>